<protein>
    <submittedName>
        <fullName evidence="8">Sigma-70 family RNA polymerase sigma factor</fullName>
    </submittedName>
</protein>
<evidence type="ECO:0000259" key="7">
    <source>
        <dbReference type="Pfam" id="PF08281"/>
    </source>
</evidence>
<proteinExistence type="inferred from homology"/>
<keyword evidence="5" id="KW-0804">Transcription</keyword>
<evidence type="ECO:0000259" key="6">
    <source>
        <dbReference type="Pfam" id="PF04542"/>
    </source>
</evidence>
<name>A0A845AQF3_9SPHN</name>
<keyword evidence="3" id="KW-0731">Sigma factor</keyword>
<comment type="caution">
    <text evidence="8">The sequence shown here is derived from an EMBL/GenBank/DDBJ whole genome shotgun (WGS) entry which is preliminary data.</text>
</comment>
<dbReference type="CDD" id="cd06171">
    <property type="entry name" value="Sigma70_r4"/>
    <property type="match status" value="1"/>
</dbReference>
<dbReference type="InterPro" id="IPR007627">
    <property type="entry name" value="RNA_pol_sigma70_r2"/>
</dbReference>
<dbReference type="InterPro" id="IPR013249">
    <property type="entry name" value="RNA_pol_sigma70_r4_t2"/>
</dbReference>
<comment type="similarity">
    <text evidence="1">Belongs to the sigma-70 factor family. ECF subfamily.</text>
</comment>
<keyword evidence="4" id="KW-0238">DNA-binding</keyword>
<dbReference type="GO" id="GO:0016987">
    <property type="term" value="F:sigma factor activity"/>
    <property type="evidence" value="ECO:0007669"/>
    <property type="project" value="UniProtKB-KW"/>
</dbReference>
<evidence type="ECO:0000256" key="1">
    <source>
        <dbReference type="ARBA" id="ARBA00010641"/>
    </source>
</evidence>
<dbReference type="SUPFAM" id="SSF88659">
    <property type="entry name" value="Sigma3 and sigma4 domains of RNA polymerase sigma factors"/>
    <property type="match status" value="1"/>
</dbReference>
<dbReference type="Pfam" id="PF04542">
    <property type="entry name" value="Sigma70_r2"/>
    <property type="match status" value="1"/>
</dbReference>
<evidence type="ECO:0000256" key="3">
    <source>
        <dbReference type="ARBA" id="ARBA00023082"/>
    </source>
</evidence>
<dbReference type="Pfam" id="PF08281">
    <property type="entry name" value="Sigma70_r4_2"/>
    <property type="match status" value="1"/>
</dbReference>
<gene>
    <name evidence="8" type="ORF">GRI94_07620</name>
</gene>
<dbReference type="NCBIfam" id="TIGR02937">
    <property type="entry name" value="sigma70-ECF"/>
    <property type="match status" value="1"/>
</dbReference>
<dbReference type="Gene3D" id="1.10.1740.10">
    <property type="match status" value="1"/>
</dbReference>
<sequence length="185" mass="20179">MTKASAPPGSAAHQSVLFDELLVVLVQSGDRSACERLACRWHPRLMRTAHRLVGPALAPDAAQDAWLSIQRSLHTLREPARFAPWAFGILRRRCADSIRTAVRDRATEAADAEDHHTPEPLERMAIAAAMADLPGEQRLAAHLFFVEGLTLAEIAMAQAVPLGTAKSRLFHARRQLKAALSGDTP</sequence>
<evidence type="ECO:0000313" key="9">
    <source>
        <dbReference type="Proteomes" id="UP000446786"/>
    </source>
</evidence>
<dbReference type="InterPro" id="IPR036388">
    <property type="entry name" value="WH-like_DNA-bd_sf"/>
</dbReference>
<feature type="domain" description="RNA polymerase sigma factor 70 region 4 type 2" evidence="7">
    <location>
        <begin position="124"/>
        <end position="176"/>
    </location>
</feature>
<evidence type="ECO:0000256" key="2">
    <source>
        <dbReference type="ARBA" id="ARBA00023015"/>
    </source>
</evidence>
<dbReference type="Proteomes" id="UP000446786">
    <property type="component" value="Unassembled WGS sequence"/>
</dbReference>
<reference evidence="8 9" key="1">
    <citation type="submission" date="2019-12" db="EMBL/GenBank/DDBJ databases">
        <title>Genomic-based taxomic classification of the family Erythrobacteraceae.</title>
        <authorList>
            <person name="Xu L."/>
        </authorList>
    </citation>
    <scope>NUCLEOTIDE SEQUENCE [LARGE SCALE GENOMIC DNA]</scope>
    <source>
        <strain evidence="8 9">JCM 16677</strain>
    </source>
</reference>
<dbReference type="GO" id="GO:0003677">
    <property type="term" value="F:DNA binding"/>
    <property type="evidence" value="ECO:0007669"/>
    <property type="project" value="UniProtKB-KW"/>
</dbReference>
<dbReference type="PANTHER" id="PTHR43133:SF8">
    <property type="entry name" value="RNA POLYMERASE SIGMA FACTOR HI_1459-RELATED"/>
    <property type="match status" value="1"/>
</dbReference>
<dbReference type="SUPFAM" id="SSF88946">
    <property type="entry name" value="Sigma2 domain of RNA polymerase sigma factors"/>
    <property type="match status" value="1"/>
</dbReference>
<evidence type="ECO:0000256" key="5">
    <source>
        <dbReference type="ARBA" id="ARBA00023163"/>
    </source>
</evidence>
<evidence type="ECO:0000313" key="8">
    <source>
        <dbReference type="EMBL" id="MXP31689.1"/>
    </source>
</evidence>
<organism evidence="8 9">
    <name type="scientific">Parerythrobacter jejuensis</name>
    <dbReference type="NCBI Taxonomy" id="795812"/>
    <lineage>
        <taxon>Bacteria</taxon>
        <taxon>Pseudomonadati</taxon>
        <taxon>Pseudomonadota</taxon>
        <taxon>Alphaproteobacteria</taxon>
        <taxon>Sphingomonadales</taxon>
        <taxon>Erythrobacteraceae</taxon>
        <taxon>Parerythrobacter</taxon>
    </lineage>
</organism>
<dbReference type="InterPro" id="IPR013325">
    <property type="entry name" value="RNA_pol_sigma_r2"/>
</dbReference>
<dbReference type="RefSeq" id="WP_325065387.1">
    <property type="nucleotide sequence ID" value="NZ_BAAAZF010000001.1"/>
</dbReference>
<keyword evidence="2" id="KW-0805">Transcription regulation</keyword>
<dbReference type="Gene3D" id="1.10.10.10">
    <property type="entry name" value="Winged helix-like DNA-binding domain superfamily/Winged helix DNA-binding domain"/>
    <property type="match status" value="1"/>
</dbReference>
<dbReference type="GO" id="GO:0006352">
    <property type="term" value="P:DNA-templated transcription initiation"/>
    <property type="evidence" value="ECO:0007669"/>
    <property type="project" value="InterPro"/>
</dbReference>
<accession>A0A845AQF3</accession>
<keyword evidence="9" id="KW-1185">Reference proteome</keyword>
<dbReference type="InterPro" id="IPR014284">
    <property type="entry name" value="RNA_pol_sigma-70_dom"/>
</dbReference>
<evidence type="ECO:0000256" key="4">
    <source>
        <dbReference type="ARBA" id="ARBA00023125"/>
    </source>
</evidence>
<feature type="domain" description="RNA polymerase sigma-70 region 2" evidence="6">
    <location>
        <begin position="40"/>
        <end position="102"/>
    </location>
</feature>
<dbReference type="PANTHER" id="PTHR43133">
    <property type="entry name" value="RNA POLYMERASE ECF-TYPE SIGMA FACTO"/>
    <property type="match status" value="1"/>
</dbReference>
<dbReference type="InterPro" id="IPR039425">
    <property type="entry name" value="RNA_pol_sigma-70-like"/>
</dbReference>
<dbReference type="EMBL" id="WTYE01000001">
    <property type="protein sequence ID" value="MXP31689.1"/>
    <property type="molecule type" value="Genomic_DNA"/>
</dbReference>
<dbReference type="InterPro" id="IPR013324">
    <property type="entry name" value="RNA_pol_sigma_r3/r4-like"/>
</dbReference>
<dbReference type="AlphaFoldDB" id="A0A845AQF3"/>